<keyword evidence="2" id="KW-1185">Reference proteome</keyword>
<proteinExistence type="predicted"/>
<protein>
    <submittedName>
        <fullName evidence="1">Uncharacterized protein</fullName>
    </submittedName>
</protein>
<organism evidence="1 2">
    <name type="scientific">Pseudocercospora musae</name>
    <dbReference type="NCBI Taxonomy" id="113226"/>
    <lineage>
        <taxon>Eukaryota</taxon>
        <taxon>Fungi</taxon>
        <taxon>Dikarya</taxon>
        <taxon>Ascomycota</taxon>
        <taxon>Pezizomycotina</taxon>
        <taxon>Dothideomycetes</taxon>
        <taxon>Dothideomycetidae</taxon>
        <taxon>Mycosphaerellales</taxon>
        <taxon>Mycosphaerellaceae</taxon>
        <taxon>Pseudocercospora</taxon>
    </lineage>
</organism>
<evidence type="ECO:0000313" key="2">
    <source>
        <dbReference type="Proteomes" id="UP000073492"/>
    </source>
</evidence>
<evidence type="ECO:0000313" key="1">
    <source>
        <dbReference type="EMBL" id="KXS93482.1"/>
    </source>
</evidence>
<sequence>MVLRNRKAAKSHRIRSFAAKAILRQRCDKIAANANTRPVTETSLGPLSLDMGIGYLNIKISQKMFEEPPNPAQKLHNRHRENVLKTLLGPESSCLVSALTVLVWAQKKTLIFYATMQTNCKPVLLKEKFADSLLHSLALYGALLGDGDGNEKVELKDIEGHSPSSRGVSIVEAHQPQFTYLHRHQLLSYLEARQRDFRGKRTTTEPADVSSGSRIDILGLKAAFSGAHVDALSATWDGI</sequence>
<reference evidence="1 2" key="1">
    <citation type="submission" date="2015-07" db="EMBL/GenBank/DDBJ databases">
        <title>Comparative genomics of the Sigatoka disease complex on banana suggests a link between parallel evolutionary changes in Pseudocercospora fijiensis and Pseudocercospora eumusae and increased virulence on the banana host.</title>
        <authorList>
            <person name="Chang T.-C."/>
            <person name="Salvucci A."/>
            <person name="Crous P.W."/>
            <person name="Stergiopoulos I."/>
        </authorList>
    </citation>
    <scope>NUCLEOTIDE SEQUENCE [LARGE SCALE GENOMIC DNA]</scope>
    <source>
        <strain evidence="1 2">CBS 116634</strain>
    </source>
</reference>
<gene>
    <name evidence="1" type="ORF">AC579_9200</name>
</gene>
<dbReference type="AlphaFoldDB" id="A0A139GTH5"/>
<accession>A0A139GTH5</accession>
<name>A0A139GTH5_9PEZI</name>
<dbReference type="Proteomes" id="UP000073492">
    <property type="component" value="Unassembled WGS sequence"/>
</dbReference>
<dbReference type="OrthoDB" id="3650322at2759"/>
<dbReference type="STRING" id="113226.A0A139GTH5"/>
<comment type="caution">
    <text evidence="1">The sequence shown here is derived from an EMBL/GenBank/DDBJ whole genome shotgun (WGS) entry which is preliminary data.</text>
</comment>
<dbReference type="EMBL" id="LFZO01001219">
    <property type="protein sequence ID" value="KXS93482.1"/>
    <property type="molecule type" value="Genomic_DNA"/>
</dbReference>